<dbReference type="Pfam" id="PF03466">
    <property type="entry name" value="LysR_substrate"/>
    <property type="match status" value="1"/>
</dbReference>
<dbReference type="InterPro" id="IPR036388">
    <property type="entry name" value="WH-like_DNA-bd_sf"/>
</dbReference>
<dbReference type="Gene3D" id="3.40.190.10">
    <property type="entry name" value="Periplasmic binding protein-like II"/>
    <property type="match status" value="2"/>
</dbReference>
<dbReference type="InterPro" id="IPR005119">
    <property type="entry name" value="LysR_subst-bd"/>
</dbReference>
<dbReference type="InterPro" id="IPR000847">
    <property type="entry name" value="LysR_HTH_N"/>
</dbReference>
<evidence type="ECO:0000256" key="1">
    <source>
        <dbReference type="ARBA" id="ARBA00009437"/>
    </source>
</evidence>
<evidence type="ECO:0000313" key="6">
    <source>
        <dbReference type="EMBL" id="KAB2792968.1"/>
    </source>
</evidence>
<dbReference type="Proteomes" id="UP000441102">
    <property type="component" value="Unassembled WGS sequence"/>
</dbReference>
<reference evidence="6 7" key="1">
    <citation type="submission" date="2019-09" db="EMBL/GenBank/DDBJ databases">
        <title>Taxonomic organization of the family Brucellaceae based on a phylogenomic approach.</title>
        <authorList>
            <person name="Leclercq S."/>
            <person name="Cloeckaert A."/>
            <person name="Zygmunt M.S."/>
        </authorList>
    </citation>
    <scope>NUCLEOTIDE SEQUENCE [LARGE SCALE GENOMIC DNA]</scope>
    <source>
        <strain evidence="6 7">CCUG 34461</strain>
    </source>
</reference>
<dbReference type="SUPFAM" id="SSF46785">
    <property type="entry name" value="Winged helix' DNA-binding domain"/>
    <property type="match status" value="1"/>
</dbReference>
<dbReference type="GO" id="GO:0005829">
    <property type="term" value="C:cytosol"/>
    <property type="evidence" value="ECO:0007669"/>
    <property type="project" value="TreeGrafter"/>
</dbReference>
<sequence length="307" mass="34252">MAMPYSVRHLQYILAVKQSGSLARASELMSVSVSSVREAIRLTEQRLGVMLFFGTPSKGMQLTSEGERFTALAEDFLNSYIGFEKAAADIPLDWNRDITIGVLKSVGSLIMPSILRKISSIIPNAHFQIIESSARELSAAIRTEKLAAAFTFNDDLHPALEFVELYRTPLHAGLCPDHPLAERDEIELAELQDDPYILLDFDGARRYYSGLFERHNVKPRVTYTVDTREMAYSLISADLGYSIFNLCPLSNTPTPYDKLMARVPLVSDYWNPSFGMIHMSGRSGHLIQTLKDICVSFQPVLATSPAP</sequence>
<evidence type="ECO:0000313" key="7">
    <source>
        <dbReference type="Proteomes" id="UP000441102"/>
    </source>
</evidence>
<dbReference type="PROSITE" id="PS50931">
    <property type="entry name" value="HTH_LYSR"/>
    <property type="match status" value="1"/>
</dbReference>
<evidence type="ECO:0000256" key="2">
    <source>
        <dbReference type="ARBA" id="ARBA00023015"/>
    </source>
</evidence>
<dbReference type="InterPro" id="IPR036390">
    <property type="entry name" value="WH_DNA-bd_sf"/>
</dbReference>
<feature type="domain" description="HTH lysR-type" evidence="5">
    <location>
        <begin position="5"/>
        <end position="63"/>
    </location>
</feature>
<evidence type="ECO:0000256" key="4">
    <source>
        <dbReference type="ARBA" id="ARBA00023163"/>
    </source>
</evidence>
<name>A0A6I0DNH3_BRUAN</name>
<protein>
    <submittedName>
        <fullName evidence="6">LysR family transcriptional regulator</fullName>
    </submittedName>
</protein>
<dbReference type="AlphaFoldDB" id="A0A6I0DNH3"/>
<dbReference type="SUPFAM" id="SSF53850">
    <property type="entry name" value="Periplasmic binding protein-like II"/>
    <property type="match status" value="1"/>
</dbReference>
<organism evidence="6 7">
    <name type="scientific">Brucella anthropi</name>
    <name type="common">Ochrobactrum anthropi</name>
    <dbReference type="NCBI Taxonomy" id="529"/>
    <lineage>
        <taxon>Bacteria</taxon>
        <taxon>Pseudomonadati</taxon>
        <taxon>Pseudomonadota</taxon>
        <taxon>Alphaproteobacteria</taxon>
        <taxon>Hyphomicrobiales</taxon>
        <taxon>Brucellaceae</taxon>
        <taxon>Brucella/Ochrobactrum group</taxon>
        <taxon>Brucella</taxon>
    </lineage>
</organism>
<comment type="similarity">
    <text evidence="1">Belongs to the LysR transcriptional regulatory family.</text>
</comment>
<evidence type="ECO:0000259" key="5">
    <source>
        <dbReference type="PROSITE" id="PS50931"/>
    </source>
</evidence>
<dbReference type="GO" id="GO:0003677">
    <property type="term" value="F:DNA binding"/>
    <property type="evidence" value="ECO:0007669"/>
    <property type="project" value="UniProtKB-KW"/>
</dbReference>
<dbReference type="GO" id="GO:0003700">
    <property type="term" value="F:DNA-binding transcription factor activity"/>
    <property type="evidence" value="ECO:0007669"/>
    <property type="project" value="InterPro"/>
</dbReference>
<dbReference type="EMBL" id="WBWX01000010">
    <property type="protein sequence ID" value="KAB2792968.1"/>
    <property type="molecule type" value="Genomic_DNA"/>
</dbReference>
<dbReference type="Gene3D" id="1.10.10.10">
    <property type="entry name" value="Winged helix-like DNA-binding domain superfamily/Winged helix DNA-binding domain"/>
    <property type="match status" value="1"/>
</dbReference>
<dbReference type="Pfam" id="PF00126">
    <property type="entry name" value="HTH_1"/>
    <property type="match status" value="1"/>
</dbReference>
<dbReference type="InterPro" id="IPR050950">
    <property type="entry name" value="HTH-type_LysR_regulators"/>
</dbReference>
<dbReference type="PANTHER" id="PTHR30419">
    <property type="entry name" value="HTH-TYPE TRANSCRIPTIONAL REGULATOR YBHD"/>
    <property type="match status" value="1"/>
</dbReference>
<evidence type="ECO:0000256" key="3">
    <source>
        <dbReference type="ARBA" id="ARBA00023125"/>
    </source>
</evidence>
<accession>A0A6I0DNH3</accession>
<keyword evidence="3" id="KW-0238">DNA-binding</keyword>
<proteinExistence type="inferred from homology"/>
<comment type="caution">
    <text evidence="6">The sequence shown here is derived from an EMBL/GenBank/DDBJ whole genome shotgun (WGS) entry which is preliminary data.</text>
</comment>
<keyword evidence="4" id="KW-0804">Transcription</keyword>
<keyword evidence="2" id="KW-0805">Transcription regulation</keyword>
<gene>
    <name evidence="6" type="ORF">F9L06_20900</name>
</gene>